<gene>
    <name evidence="1" type="ORF">LCGC14_2070190</name>
</gene>
<sequence>VESDVVPLSIVSGVQIGITDASVVDGVTVEATSDDVTN</sequence>
<comment type="caution">
    <text evidence="1">The sequence shown here is derived from an EMBL/GenBank/DDBJ whole genome shotgun (WGS) entry which is preliminary data.</text>
</comment>
<organism evidence="1">
    <name type="scientific">marine sediment metagenome</name>
    <dbReference type="NCBI Taxonomy" id="412755"/>
    <lineage>
        <taxon>unclassified sequences</taxon>
        <taxon>metagenomes</taxon>
        <taxon>ecological metagenomes</taxon>
    </lineage>
</organism>
<dbReference type="EMBL" id="LAZR01024819">
    <property type="protein sequence ID" value="KKL73905.1"/>
    <property type="molecule type" value="Genomic_DNA"/>
</dbReference>
<name>A0A0F9GX21_9ZZZZ</name>
<evidence type="ECO:0000313" key="1">
    <source>
        <dbReference type="EMBL" id="KKL73905.1"/>
    </source>
</evidence>
<protein>
    <submittedName>
        <fullName evidence="1">Uncharacterized protein</fullName>
    </submittedName>
</protein>
<reference evidence="1" key="1">
    <citation type="journal article" date="2015" name="Nature">
        <title>Complex archaea that bridge the gap between prokaryotes and eukaryotes.</title>
        <authorList>
            <person name="Spang A."/>
            <person name="Saw J.H."/>
            <person name="Jorgensen S.L."/>
            <person name="Zaremba-Niedzwiedzka K."/>
            <person name="Martijn J."/>
            <person name="Lind A.E."/>
            <person name="van Eijk R."/>
            <person name="Schleper C."/>
            <person name="Guy L."/>
            <person name="Ettema T.J."/>
        </authorList>
    </citation>
    <scope>NUCLEOTIDE SEQUENCE</scope>
</reference>
<proteinExistence type="predicted"/>
<accession>A0A0F9GX21</accession>
<dbReference type="AlphaFoldDB" id="A0A0F9GX21"/>
<feature type="non-terminal residue" evidence="1">
    <location>
        <position position="1"/>
    </location>
</feature>